<feature type="compositionally biased region" description="Low complexity" evidence="1">
    <location>
        <begin position="54"/>
        <end position="66"/>
    </location>
</feature>
<feature type="compositionally biased region" description="Gly residues" evidence="1">
    <location>
        <begin position="152"/>
        <end position="161"/>
    </location>
</feature>
<feature type="region of interest" description="Disordered" evidence="1">
    <location>
        <begin position="146"/>
        <end position="167"/>
    </location>
</feature>
<accession>A0A6F8Y491</accession>
<dbReference type="AlphaFoldDB" id="A0A6F8Y491"/>
<proteinExistence type="predicted"/>
<evidence type="ECO:0000256" key="1">
    <source>
        <dbReference type="SAM" id="MobiDB-lite"/>
    </source>
</evidence>
<feature type="region of interest" description="Disordered" evidence="1">
    <location>
        <begin position="1"/>
        <end position="21"/>
    </location>
</feature>
<name>A0A6F8Y491_9ACTN</name>
<dbReference type="Proteomes" id="UP000502508">
    <property type="component" value="Chromosome"/>
</dbReference>
<dbReference type="KEGG" id="pfla:Pflav_073540"/>
<feature type="region of interest" description="Disordered" evidence="1">
    <location>
        <begin position="80"/>
        <end position="131"/>
    </location>
</feature>
<evidence type="ECO:0000313" key="2">
    <source>
        <dbReference type="EMBL" id="BCB80944.1"/>
    </source>
</evidence>
<feature type="compositionally biased region" description="Low complexity" evidence="1">
    <location>
        <begin position="92"/>
        <end position="104"/>
    </location>
</feature>
<evidence type="ECO:0000313" key="3">
    <source>
        <dbReference type="Proteomes" id="UP000502508"/>
    </source>
</evidence>
<protein>
    <submittedName>
        <fullName evidence="2">Uncharacterized protein</fullName>
    </submittedName>
</protein>
<reference evidence="2 3" key="1">
    <citation type="submission" date="2020-03" db="EMBL/GenBank/DDBJ databases">
        <title>Whole genome shotgun sequence of Phytohabitans flavus NBRC 107702.</title>
        <authorList>
            <person name="Komaki H."/>
            <person name="Tamura T."/>
        </authorList>
    </citation>
    <scope>NUCLEOTIDE SEQUENCE [LARGE SCALE GENOMIC DNA]</scope>
    <source>
        <strain evidence="2 3">NBRC 107702</strain>
    </source>
</reference>
<reference evidence="2 3" key="2">
    <citation type="submission" date="2020-03" db="EMBL/GenBank/DDBJ databases">
        <authorList>
            <person name="Ichikawa N."/>
            <person name="Kimura A."/>
            <person name="Kitahashi Y."/>
            <person name="Uohara A."/>
        </authorList>
    </citation>
    <scope>NUCLEOTIDE SEQUENCE [LARGE SCALE GENOMIC DNA]</scope>
    <source>
        <strain evidence="2 3">NBRC 107702</strain>
    </source>
</reference>
<gene>
    <name evidence="2" type="ORF">Pflav_073540</name>
</gene>
<organism evidence="2 3">
    <name type="scientific">Phytohabitans flavus</name>
    <dbReference type="NCBI Taxonomy" id="1076124"/>
    <lineage>
        <taxon>Bacteria</taxon>
        <taxon>Bacillati</taxon>
        <taxon>Actinomycetota</taxon>
        <taxon>Actinomycetes</taxon>
        <taxon>Micromonosporales</taxon>
        <taxon>Micromonosporaceae</taxon>
    </lineage>
</organism>
<dbReference type="EMBL" id="AP022870">
    <property type="protein sequence ID" value="BCB80944.1"/>
    <property type="molecule type" value="Genomic_DNA"/>
</dbReference>
<keyword evidence="3" id="KW-1185">Reference proteome</keyword>
<feature type="region of interest" description="Disordered" evidence="1">
    <location>
        <begin position="45"/>
        <end position="66"/>
    </location>
</feature>
<sequence>MHEPACRGVPKARGTTKDGGPVSLRTHWTLALAAGSAALLLAAGCGSDGDSGESDQGQQGAPGGASAYLDCLREQGIDIQAMPSGRPGGFPSGRPSDFPSGRPPALASGAPTAFPSGAPPGGRMGGFRPEGVDDATWQKAQEACASLRPTGGPAGGPGGGANREAGAAYRNCLSDRGVDLGANPSTTDPKVAAAIEACAVLRPSAPPTP</sequence>